<gene>
    <name evidence="2" type="ORF">Q8A49_00695</name>
</gene>
<organism evidence="2 3">
    <name type="scientific">Nocardiopsis tropica</name>
    <dbReference type="NCBI Taxonomy" id="109330"/>
    <lineage>
        <taxon>Bacteria</taxon>
        <taxon>Bacillati</taxon>
        <taxon>Actinomycetota</taxon>
        <taxon>Actinomycetes</taxon>
        <taxon>Streptosporangiales</taxon>
        <taxon>Nocardiopsidaceae</taxon>
        <taxon>Nocardiopsis</taxon>
    </lineage>
</organism>
<reference evidence="2 3" key="1">
    <citation type="submission" date="2023-07" db="EMBL/GenBank/DDBJ databases">
        <authorList>
            <person name="Girao M."/>
            <person name="Carvalho M.F."/>
        </authorList>
    </citation>
    <scope>NUCLEOTIDE SEQUENCE [LARGE SCALE GENOMIC DNA]</scope>
    <source>
        <strain evidence="2 3">66/93</strain>
    </source>
</reference>
<comment type="caution">
    <text evidence="2">The sequence shown here is derived from an EMBL/GenBank/DDBJ whole genome shotgun (WGS) entry which is preliminary data.</text>
</comment>
<evidence type="ECO:0000313" key="3">
    <source>
        <dbReference type="Proteomes" id="UP001348641"/>
    </source>
</evidence>
<dbReference type="InterPro" id="IPR010982">
    <property type="entry name" value="Lambda_DNA-bd_dom_sf"/>
</dbReference>
<dbReference type="Pfam" id="PF19054">
    <property type="entry name" value="DUF5753"/>
    <property type="match status" value="1"/>
</dbReference>
<proteinExistence type="predicted"/>
<dbReference type="Pfam" id="PF13560">
    <property type="entry name" value="HTH_31"/>
    <property type="match status" value="1"/>
</dbReference>
<sequence length="287" mass="32147">MAIERSPSLRLRRLAAELRRAREQANLTGSQAAKKLQWSAGKLSKIEKTETKRITSGDLDKMLDLYEVNGPQVREAMHALAKDAKLRGWWSKYKDVFGDRALPDFEAEASVIRTFTTQTIPGLLQTPGYAEAIFQGGRYVSPEEIRRRLEFRMERREILTRFRPVHLRAVIDEAALRRQIGDTKTMCEQLGHLLYMAQLPNIDIQVLPFSAGAHAALAAPFTILEFRDPLDTPIVYVGTVTDALFIEEADDVTQYSATFGDVQGSSLSTARSAAFIKEVAATQESDT</sequence>
<dbReference type="RefSeq" id="WP_330156319.1">
    <property type="nucleotide sequence ID" value="NZ_BAAAJA010000006.1"/>
</dbReference>
<dbReference type="SMART" id="SM00530">
    <property type="entry name" value="HTH_XRE"/>
    <property type="match status" value="1"/>
</dbReference>
<dbReference type="CDD" id="cd00093">
    <property type="entry name" value="HTH_XRE"/>
    <property type="match status" value="1"/>
</dbReference>
<name>A0ABU7KI83_9ACTN</name>
<dbReference type="InterPro" id="IPR043917">
    <property type="entry name" value="DUF5753"/>
</dbReference>
<dbReference type="InterPro" id="IPR001387">
    <property type="entry name" value="Cro/C1-type_HTH"/>
</dbReference>
<feature type="domain" description="HTH cro/C1-type" evidence="1">
    <location>
        <begin position="18"/>
        <end position="73"/>
    </location>
</feature>
<accession>A0ABU7KI83</accession>
<dbReference type="Proteomes" id="UP001348641">
    <property type="component" value="Unassembled WGS sequence"/>
</dbReference>
<protein>
    <submittedName>
        <fullName evidence="2">Helix-turn-helix transcriptional regulator</fullName>
    </submittedName>
</protein>
<evidence type="ECO:0000259" key="1">
    <source>
        <dbReference type="PROSITE" id="PS50943"/>
    </source>
</evidence>
<evidence type="ECO:0000313" key="2">
    <source>
        <dbReference type="EMBL" id="MEE2049011.1"/>
    </source>
</evidence>
<dbReference type="PROSITE" id="PS50943">
    <property type="entry name" value="HTH_CROC1"/>
    <property type="match status" value="1"/>
</dbReference>
<dbReference type="SUPFAM" id="SSF47413">
    <property type="entry name" value="lambda repressor-like DNA-binding domains"/>
    <property type="match status" value="1"/>
</dbReference>
<dbReference type="EMBL" id="JAUUCC010000001">
    <property type="protein sequence ID" value="MEE2049011.1"/>
    <property type="molecule type" value="Genomic_DNA"/>
</dbReference>
<dbReference type="Gene3D" id="1.10.260.40">
    <property type="entry name" value="lambda repressor-like DNA-binding domains"/>
    <property type="match status" value="1"/>
</dbReference>